<dbReference type="Pfam" id="PF19890">
    <property type="entry name" value="DUF6363"/>
    <property type="match status" value="1"/>
</dbReference>
<dbReference type="EMBL" id="JBGOOT010000010">
    <property type="protein sequence ID" value="MEZ8195957.1"/>
    <property type="molecule type" value="Genomic_DNA"/>
</dbReference>
<sequence>MNERQPHLAEAMINRAYHYNQTLAFINNPPQDCTINVITPDDNFAVGRLTTNNNKLEAGYQMGLTAAKNASISALGIN</sequence>
<evidence type="ECO:0000313" key="3">
    <source>
        <dbReference type="Proteomes" id="UP001569153"/>
    </source>
</evidence>
<reference evidence="2 3" key="1">
    <citation type="submission" date="2024-06" db="EMBL/GenBank/DDBJ databases">
        <authorList>
            <person name="Steensen K."/>
            <person name="Seneca J."/>
            <person name="Bartlau N."/>
            <person name="Yu A.X."/>
            <person name="Polz M.F."/>
        </authorList>
    </citation>
    <scope>NUCLEOTIDE SEQUENCE [LARGE SCALE GENOMIC DNA]</scope>
    <source>
        <strain evidence="2 3">FF146</strain>
    </source>
</reference>
<organism evidence="2 3">
    <name type="scientific">Vibrio cortegadensis</name>
    <dbReference type="NCBI Taxonomy" id="1328770"/>
    <lineage>
        <taxon>Bacteria</taxon>
        <taxon>Pseudomonadati</taxon>
        <taxon>Pseudomonadota</taxon>
        <taxon>Gammaproteobacteria</taxon>
        <taxon>Vibrionales</taxon>
        <taxon>Vibrionaceae</taxon>
        <taxon>Vibrio</taxon>
    </lineage>
</organism>
<dbReference type="RefSeq" id="WP_371730717.1">
    <property type="nucleotide sequence ID" value="NZ_JBGOOT010000010.1"/>
</dbReference>
<gene>
    <name evidence="2" type="ORF">ACED38_13840</name>
</gene>
<protein>
    <submittedName>
        <fullName evidence="2">DUF6363 domain-containing protein</fullName>
    </submittedName>
</protein>
<comment type="caution">
    <text evidence="2">The sequence shown here is derived from an EMBL/GenBank/DDBJ whole genome shotgun (WGS) entry which is preliminary data.</text>
</comment>
<accession>A0ABV4M8U9</accession>
<evidence type="ECO:0000259" key="1">
    <source>
        <dbReference type="Pfam" id="PF19890"/>
    </source>
</evidence>
<dbReference type="InterPro" id="IPR045943">
    <property type="entry name" value="DUF6363"/>
</dbReference>
<proteinExistence type="predicted"/>
<name>A0ABV4M8U9_9VIBR</name>
<keyword evidence="3" id="KW-1185">Reference proteome</keyword>
<evidence type="ECO:0000313" key="2">
    <source>
        <dbReference type="EMBL" id="MEZ8195957.1"/>
    </source>
</evidence>
<dbReference type="Proteomes" id="UP001569153">
    <property type="component" value="Unassembled WGS sequence"/>
</dbReference>
<feature type="domain" description="DUF6363" evidence="1">
    <location>
        <begin position="6"/>
        <end position="69"/>
    </location>
</feature>